<dbReference type="PaxDb" id="353153-Q4D9V6"/>
<evidence type="ECO:0000256" key="1">
    <source>
        <dbReference type="SAM" id="MobiDB-lite"/>
    </source>
</evidence>
<dbReference type="KEGG" id="tcr:506681.50"/>
<evidence type="ECO:0000313" key="3">
    <source>
        <dbReference type="Proteomes" id="UP000002296"/>
    </source>
</evidence>
<name>Q4D9V6_TRYCC</name>
<gene>
    <name evidence="2" type="ORF">Tc00.1047053506681.50</name>
</gene>
<dbReference type="Proteomes" id="UP000002296">
    <property type="component" value="Unassembled WGS sequence"/>
</dbReference>
<sequence>MLFLSILFRFMRTVSFFFFYFYFPLRALSAFMSGPLLTLAWVDNHLKRRGLPSKYASESRACTGAISEAHFDGPHVAPSSSTDSVPPVEELLAAVGHRQMPGGKRESVQSIGDGLQNTGVDDSRDAKSGDSLIQSQRSTPQRVASGVASFVEQQAGRTGTLNGPTQACLVLHTVLTACVRHALRYSRIDQPYDAASSVFFPSSPSAATTDVTSGALGDATLEHGATLEEVAASSQIRFPWSARVASEHLLEVIQDAAIQRGLRSFLWKVVDKEHKCIMRNAAALCLNEAALLADIGVEEAEVRRLFSIPSDVLSSAREALAFSSSAATSSVRMSWLNQQPLSFLGEHHFVYTTSSPRLAALLKEGTSELKPIELERTNARVRVGAGVSSPDGFARQLNLLFLEMTRVRMALVLILQFEILMRRYAAFGKQQPGGVTTAFLPSSSPSSLAHELCALAIAAGSRALETSQHRKRFVTQFRVLARKPEQRQHTNSNLDDAPHCSLKSVFAALSQAAKANAATERAAVDGVSASSVPLSTAASSLSAPATGSEDPLEHDPVLHAVMSWKPLKLEKATDRNGATHACESLKASSAEGSTDPPVRKKKKKQKQARAGAEPLPEEQENQAGLTWHFRCCGGELGAEFNAVDALPCGETDAKVQLLRPSIRVPWPFVLEVVAAGKNKKKDAMTISPSRLGALEKFTRPLPSAAMRMRYNPAWMTGDEKITPLDARHTTQLQRLLRLRSDRLLMINGCPAEKLKSVMRIAERSVRLVVRFR</sequence>
<accession>Q4D9V6</accession>
<proteinExistence type="predicted"/>
<feature type="region of interest" description="Disordered" evidence="1">
    <location>
        <begin position="583"/>
        <end position="621"/>
    </location>
</feature>
<organism evidence="2 3">
    <name type="scientific">Trypanosoma cruzi (strain CL Brener)</name>
    <dbReference type="NCBI Taxonomy" id="353153"/>
    <lineage>
        <taxon>Eukaryota</taxon>
        <taxon>Discoba</taxon>
        <taxon>Euglenozoa</taxon>
        <taxon>Kinetoplastea</taxon>
        <taxon>Metakinetoplastina</taxon>
        <taxon>Trypanosomatida</taxon>
        <taxon>Trypanosomatidae</taxon>
        <taxon>Trypanosoma</taxon>
        <taxon>Schizotrypanum</taxon>
    </lineage>
</organism>
<comment type="caution">
    <text evidence="2">The sequence shown here is derived from an EMBL/GenBank/DDBJ whole genome shotgun (WGS) entry which is preliminary data.</text>
</comment>
<evidence type="ECO:0000313" key="2">
    <source>
        <dbReference type="EMBL" id="EAN89310.1"/>
    </source>
</evidence>
<reference evidence="2 3" key="1">
    <citation type="journal article" date="2005" name="Science">
        <title>The genome sequence of Trypanosoma cruzi, etiologic agent of Chagas disease.</title>
        <authorList>
            <person name="El-Sayed N.M."/>
            <person name="Myler P.J."/>
            <person name="Bartholomeu D.C."/>
            <person name="Nilsson D."/>
            <person name="Aggarwal G."/>
            <person name="Tran A.N."/>
            <person name="Ghedin E."/>
            <person name="Worthey E.A."/>
            <person name="Delcher A.L."/>
            <person name="Blandin G."/>
            <person name="Westenberger S.J."/>
            <person name="Caler E."/>
            <person name="Cerqueira G.C."/>
            <person name="Branche C."/>
            <person name="Haas B."/>
            <person name="Anupama A."/>
            <person name="Arner E."/>
            <person name="Aslund L."/>
            <person name="Attipoe P."/>
            <person name="Bontempi E."/>
            <person name="Bringaud F."/>
            <person name="Burton P."/>
            <person name="Cadag E."/>
            <person name="Campbell D.A."/>
            <person name="Carrington M."/>
            <person name="Crabtree J."/>
            <person name="Darban H."/>
            <person name="da Silveira J.F."/>
            <person name="de Jong P."/>
            <person name="Edwards K."/>
            <person name="Englund P.T."/>
            <person name="Fazelina G."/>
            <person name="Feldblyum T."/>
            <person name="Ferella M."/>
            <person name="Frasch A.C."/>
            <person name="Gull K."/>
            <person name="Horn D."/>
            <person name="Hou L."/>
            <person name="Huang Y."/>
            <person name="Kindlund E."/>
            <person name="Klingbeil M."/>
            <person name="Kluge S."/>
            <person name="Koo H."/>
            <person name="Lacerda D."/>
            <person name="Levin M.J."/>
            <person name="Lorenzi H."/>
            <person name="Louie T."/>
            <person name="Machado C.R."/>
            <person name="McCulloch R."/>
            <person name="McKenna A."/>
            <person name="Mizuno Y."/>
            <person name="Mottram J.C."/>
            <person name="Nelson S."/>
            <person name="Ochaya S."/>
            <person name="Osoegawa K."/>
            <person name="Pai G."/>
            <person name="Parsons M."/>
            <person name="Pentony M."/>
            <person name="Pettersson U."/>
            <person name="Pop M."/>
            <person name="Ramirez J.L."/>
            <person name="Rinta J."/>
            <person name="Robertson L."/>
            <person name="Salzberg S.L."/>
            <person name="Sanchez D.O."/>
            <person name="Seyler A."/>
            <person name="Sharma R."/>
            <person name="Shetty J."/>
            <person name="Simpson A.J."/>
            <person name="Sisk E."/>
            <person name="Tammi M.T."/>
            <person name="Tarleton R."/>
            <person name="Teixeira S."/>
            <person name="Van Aken S."/>
            <person name="Vogt C."/>
            <person name="Ward P.N."/>
            <person name="Wickstead B."/>
            <person name="Wortman J."/>
            <person name="White O."/>
            <person name="Fraser C.M."/>
            <person name="Stuart K.D."/>
            <person name="Andersson B."/>
        </authorList>
    </citation>
    <scope>NUCLEOTIDE SEQUENCE [LARGE SCALE GENOMIC DNA]</scope>
    <source>
        <strain evidence="2 3">CL Brener</strain>
    </source>
</reference>
<dbReference type="GeneID" id="3542077"/>
<dbReference type="AlphaFoldDB" id="Q4D9V6"/>
<dbReference type="OMA" id="GDESAGC"/>
<dbReference type="EMBL" id="AAHK01000762">
    <property type="protein sequence ID" value="EAN89310.1"/>
    <property type="molecule type" value="Genomic_DNA"/>
</dbReference>
<feature type="region of interest" description="Disordered" evidence="1">
    <location>
        <begin position="99"/>
        <end position="140"/>
    </location>
</feature>
<keyword evidence="3" id="KW-1185">Reference proteome</keyword>
<feature type="compositionally biased region" description="Polar residues" evidence="1">
    <location>
        <begin position="131"/>
        <end position="140"/>
    </location>
</feature>
<dbReference type="InParanoid" id="Q4D9V6"/>
<dbReference type="RefSeq" id="XP_811161.1">
    <property type="nucleotide sequence ID" value="XM_806068.1"/>
</dbReference>
<protein>
    <submittedName>
        <fullName evidence="2">Uncharacterized protein</fullName>
    </submittedName>
</protein>